<feature type="non-terminal residue" evidence="2">
    <location>
        <position position="288"/>
    </location>
</feature>
<evidence type="ECO:0000313" key="2">
    <source>
        <dbReference type="EMBL" id="OSX60657.1"/>
    </source>
</evidence>
<dbReference type="Proteomes" id="UP000194127">
    <property type="component" value="Unassembled WGS sequence"/>
</dbReference>
<evidence type="ECO:0000256" key="1">
    <source>
        <dbReference type="SAM" id="MobiDB-lite"/>
    </source>
</evidence>
<dbReference type="RefSeq" id="XP_024337451.1">
    <property type="nucleotide sequence ID" value="XM_024483144.1"/>
</dbReference>
<name>A0A1X6MWB6_9APHY</name>
<dbReference type="OrthoDB" id="2791100at2759"/>
<organism evidence="2 3">
    <name type="scientific">Postia placenta MAD-698-R-SB12</name>
    <dbReference type="NCBI Taxonomy" id="670580"/>
    <lineage>
        <taxon>Eukaryota</taxon>
        <taxon>Fungi</taxon>
        <taxon>Dikarya</taxon>
        <taxon>Basidiomycota</taxon>
        <taxon>Agaricomycotina</taxon>
        <taxon>Agaricomycetes</taxon>
        <taxon>Polyporales</taxon>
        <taxon>Adustoporiaceae</taxon>
        <taxon>Rhodonia</taxon>
    </lineage>
</organism>
<reference evidence="2 3" key="1">
    <citation type="submission" date="2017-04" db="EMBL/GenBank/DDBJ databases">
        <title>Genome Sequence of the Model Brown-Rot Fungus Postia placenta SB12.</title>
        <authorList>
            <consortium name="DOE Joint Genome Institute"/>
            <person name="Gaskell J."/>
            <person name="Kersten P."/>
            <person name="Larrondo L.F."/>
            <person name="Canessa P."/>
            <person name="Martinez D."/>
            <person name="Hibbett D."/>
            <person name="Schmoll M."/>
            <person name="Kubicek C.P."/>
            <person name="Martinez A.T."/>
            <person name="Yadav J."/>
            <person name="Master E."/>
            <person name="Magnuson J.K."/>
            <person name="James T."/>
            <person name="Yaver D."/>
            <person name="Berka R."/>
            <person name="Labutti K."/>
            <person name="Lipzen A."/>
            <person name="Aerts A."/>
            <person name="Barry K."/>
            <person name="Henrissat B."/>
            <person name="Blanchette R."/>
            <person name="Grigoriev I."/>
            <person name="Cullen D."/>
        </authorList>
    </citation>
    <scope>NUCLEOTIDE SEQUENCE [LARGE SCALE GENOMIC DNA]</scope>
    <source>
        <strain evidence="2 3">MAD-698-R-SB12</strain>
    </source>
</reference>
<evidence type="ECO:0000313" key="3">
    <source>
        <dbReference type="Proteomes" id="UP000194127"/>
    </source>
</evidence>
<sequence>MTSASQVYAEQLFRLGHGYPLWDPEPATHPDIDGLDGEVHIGDVGFVDASTGTFHRLFNAILPADDDANKAGVPEGFKPFVQRSYGKVDKRGAIDARSLCSKAVKHTSANGQVSIQGAGGGIEFQCTDEQGAVLLLEEGADREALLPSRRMANYMRQNYNSWVMFAQDQLDVDISREDLFFVRGHVKTKKWAVVAWIHEGRSAKLSFDGNFSSLANASLKVSYSSDVTVPPERNWGPKQDVQKKIKGKSRGKAHQTRETHKTDQCVFLNYYKLRVRLGFWPTVMKAAA</sequence>
<gene>
    <name evidence="2" type="ORF">POSPLADRAFT_1097280</name>
</gene>
<protein>
    <submittedName>
        <fullName evidence="2">Uncharacterized protein</fullName>
    </submittedName>
</protein>
<feature type="compositionally biased region" description="Basic residues" evidence="1">
    <location>
        <begin position="244"/>
        <end position="254"/>
    </location>
</feature>
<keyword evidence="3" id="KW-1185">Reference proteome</keyword>
<dbReference type="GeneID" id="36328093"/>
<dbReference type="STRING" id="670580.A0A1X6MWB6"/>
<dbReference type="EMBL" id="KZ110600">
    <property type="protein sequence ID" value="OSX60657.1"/>
    <property type="molecule type" value="Genomic_DNA"/>
</dbReference>
<feature type="region of interest" description="Disordered" evidence="1">
    <location>
        <begin position="232"/>
        <end position="258"/>
    </location>
</feature>
<proteinExistence type="predicted"/>
<accession>A0A1X6MWB6</accession>
<dbReference type="AlphaFoldDB" id="A0A1X6MWB6"/>